<dbReference type="Pfam" id="PF01028">
    <property type="entry name" value="Topoisom_I"/>
    <property type="match status" value="1"/>
</dbReference>
<evidence type="ECO:0000313" key="9">
    <source>
        <dbReference type="EMBL" id="GHA25396.1"/>
    </source>
</evidence>
<keyword evidence="4" id="KW-0799">Topoisomerase</keyword>
<dbReference type="PRINTS" id="PR00416">
    <property type="entry name" value="EUTPISMRASEI"/>
</dbReference>
<dbReference type="GO" id="GO:0003677">
    <property type="term" value="F:DNA binding"/>
    <property type="evidence" value="ECO:0007669"/>
    <property type="project" value="UniProtKB-KW"/>
</dbReference>
<keyword evidence="10" id="KW-1185">Reference proteome</keyword>
<comment type="caution">
    <text evidence="9">The sequence shown here is derived from an EMBL/GenBank/DDBJ whole genome shotgun (WGS) entry which is preliminary data.</text>
</comment>
<feature type="domain" description="DNA topoisomerase IB N-terminal" evidence="8">
    <location>
        <begin position="47"/>
        <end position="95"/>
    </location>
</feature>
<reference evidence="9" key="1">
    <citation type="journal article" date="2014" name="Int. J. Syst. Evol. Microbiol.">
        <title>Complete genome sequence of Corynebacterium casei LMG S-19264T (=DSM 44701T), isolated from a smear-ripened cheese.</title>
        <authorList>
            <consortium name="US DOE Joint Genome Institute (JGI-PGF)"/>
            <person name="Walter F."/>
            <person name="Albersmeier A."/>
            <person name="Kalinowski J."/>
            <person name="Ruckert C."/>
        </authorList>
    </citation>
    <scope>NUCLEOTIDE SEQUENCE</scope>
    <source>
        <strain evidence="9">KCTC 32437</strain>
    </source>
</reference>
<dbReference type="RefSeq" id="WP_189425660.1">
    <property type="nucleotide sequence ID" value="NZ_BMZE01000002.1"/>
</dbReference>
<dbReference type="AlphaFoldDB" id="A0A918VU10"/>
<dbReference type="SUPFAM" id="SSF55869">
    <property type="entry name" value="DNA topoisomerase I domain"/>
    <property type="match status" value="1"/>
</dbReference>
<dbReference type="PROSITE" id="PS52038">
    <property type="entry name" value="TOPO_IB_2"/>
    <property type="match status" value="1"/>
</dbReference>
<dbReference type="InterPro" id="IPR011010">
    <property type="entry name" value="DNA_brk_join_enz"/>
</dbReference>
<dbReference type="GO" id="GO:0006265">
    <property type="term" value="P:DNA topological change"/>
    <property type="evidence" value="ECO:0007669"/>
    <property type="project" value="InterPro"/>
</dbReference>
<dbReference type="InterPro" id="IPR035447">
    <property type="entry name" value="DNA_topo_I_N_sf"/>
</dbReference>
<dbReference type="InterPro" id="IPR049331">
    <property type="entry name" value="Top1B_N_bact"/>
</dbReference>
<protein>
    <recommendedName>
        <fullName evidence="3">DNA topoisomerase</fullName>
        <ecNumber evidence="3">5.6.2.1</ecNumber>
    </recommendedName>
</protein>
<accession>A0A918VU10</accession>
<evidence type="ECO:0000256" key="3">
    <source>
        <dbReference type="ARBA" id="ARBA00012891"/>
    </source>
</evidence>
<dbReference type="InterPro" id="IPR001631">
    <property type="entry name" value="TopoI"/>
</dbReference>
<comment type="similarity">
    <text evidence="2">Belongs to the type IB topoisomerase family.</text>
</comment>
<organism evidence="9 10">
    <name type="scientific">Devosia pacifica</name>
    <dbReference type="NCBI Taxonomy" id="1335967"/>
    <lineage>
        <taxon>Bacteria</taxon>
        <taxon>Pseudomonadati</taxon>
        <taxon>Pseudomonadota</taxon>
        <taxon>Alphaproteobacteria</taxon>
        <taxon>Hyphomicrobiales</taxon>
        <taxon>Devosiaceae</taxon>
        <taxon>Devosia</taxon>
    </lineage>
</organism>
<evidence type="ECO:0000256" key="1">
    <source>
        <dbReference type="ARBA" id="ARBA00000213"/>
    </source>
</evidence>
<evidence type="ECO:0000256" key="2">
    <source>
        <dbReference type="ARBA" id="ARBA00006645"/>
    </source>
</evidence>
<proteinExistence type="inferred from homology"/>
<keyword evidence="6" id="KW-0413">Isomerase</keyword>
<evidence type="ECO:0000256" key="6">
    <source>
        <dbReference type="ARBA" id="ARBA00023235"/>
    </source>
</evidence>
<dbReference type="GO" id="GO:0003917">
    <property type="term" value="F:DNA topoisomerase type I (single strand cut, ATP-independent) activity"/>
    <property type="evidence" value="ECO:0007669"/>
    <property type="project" value="UniProtKB-EC"/>
</dbReference>
<evidence type="ECO:0000313" key="10">
    <source>
        <dbReference type="Proteomes" id="UP000646579"/>
    </source>
</evidence>
<dbReference type="EC" id="5.6.2.1" evidence="3"/>
<evidence type="ECO:0000256" key="5">
    <source>
        <dbReference type="ARBA" id="ARBA00023125"/>
    </source>
</evidence>
<evidence type="ECO:0000256" key="4">
    <source>
        <dbReference type="ARBA" id="ARBA00023029"/>
    </source>
</evidence>
<dbReference type="Gene3D" id="3.90.15.10">
    <property type="entry name" value="Topoisomerase I, Chain A, domain 3"/>
    <property type="match status" value="1"/>
</dbReference>
<dbReference type="SUPFAM" id="SSF56349">
    <property type="entry name" value="DNA breaking-rejoining enzymes"/>
    <property type="match status" value="1"/>
</dbReference>
<feature type="domain" description="DNA topoisomerase I catalytic core eukaryotic-type" evidence="7">
    <location>
        <begin position="110"/>
        <end position="322"/>
    </location>
</feature>
<evidence type="ECO:0000259" key="8">
    <source>
        <dbReference type="Pfam" id="PF21338"/>
    </source>
</evidence>
<dbReference type="Pfam" id="PF21338">
    <property type="entry name" value="Top1B_N_bact"/>
    <property type="match status" value="1"/>
</dbReference>
<comment type="catalytic activity">
    <reaction evidence="1">
        <text>ATP-independent breakage of single-stranded DNA, followed by passage and rejoining.</text>
        <dbReference type="EC" id="5.6.2.1"/>
    </reaction>
</comment>
<dbReference type="InterPro" id="IPR014711">
    <property type="entry name" value="TopoI_cat_a-hlx-sub_euk"/>
</dbReference>
<keyword evidence="5" id="KW-0238">DNA-binding</keyword>
<dbReference type="EMBL" id="BMZE01000002">
    <property type="protein sequence ID" value="GHA25396.1"/>
    <property type="molecule type" value="Genomic_DNA"/>
</dbReference>
<sequence length="363" mass="41456">MRLETAWWGPTPVYDRMRLDEHSALPADLVYAHDEAPGISRRKHGTGFSYTDADGQRITDRAEIERINALAIPPAWSDVWVSPDPNGHLQATGRDQKGRKQYRYHAQWSACRDAVKYSSLESFGRSLTALREQVDADMRRRNLGYERVAASVVWLLDHTMIRVGNSAYARDNKSFGLTTLRNRHVDVEGERLRFHFKGKSGKQWQLGLVDRRVARLVRSVQDLPGQNLFQYLDADDNRHSISSSDINAYIQSAIGREYSSKHFRTWGGTVRALTLFSEAPLPETKTARNRTANTLIDAVASRLGNTRAVCRRCYIHPQVFNSWEEGTLRQELAGLRQRGQSYELLDEEEGRALGWLARTSRQN</sequence>
<gene>
    <name evidence="9" type="ORF">GCM10007989_21330</name>
</gene>
<name>A0A918VU10_9HYPH</name>
<dbReference type="Gene3D" id="1.10.132.120">
    <property type="match status" value="1"/>
</dbReference>
<evidence type="ECO:0000259" key="7">
    <source>
        <dbReference type="Pfam" id="PF01028"/>
    </source>
</evidence>
<reference evidence="9" key="2">
    <citation type="submission" date="2020-09" db="EMBL/GenBank/DDBJ databases">
        <authorList>
            <person name="Sun Q."/>
            <person name="Kim S."/>
        </authorList>
    </citation>
    <scope>NUCLEOTIDE SEQUENCE</scope>
    <source>
        <strain evidence="9">KCTC 32437</strain>
    </source>
</reference>
<dbReference type="Gene3D" id="3.30.66.10">
    <property type="entry name" value="DNA topoisomerase I domain"/>
    <property type="match status" value="1"/>
</dbReference>
<dbReference type="Proteomes" id="UP000646579">
    <property type="component" value="Unassembled WGS sequence"/>
</dbReference>
<dbReference type="InterPro" id="IPR013500">
    <property type="entry name" value="TopoI_cat_euk"/>
</dbReference>